<evidence type="ECO:0000313" key="2">
    <source>
        <dbReference type="Proteomes" id="UP000053039"/>
    </source>
</evidence>
<dbReference type="EMBL" id="LMWM01000009">
    <property type="protein sequence ID" value="KUM88888.1"/>
    <property type="molecule type" value="Genomic_DNA"/>
</dbReference>
<accession>A0A101N982</accession>
<name>A0A101N982_9ACTN</name>
<proteinExistence type="predicted"/>
<dbReference type="Proteomes" id="UP000053039">
    <property type="component" value="Unassembled WGS sequence"/>
</dbReference>
<reference evidence="1 2" key="1">
    <citation type="submission" date="2015-10" db="EMBL/GenBank/DDBJ databases">
        <title>Draft genome sequence of Streptomyces pseudovenezuelae DSM 40212, type strain for the species Streptomyces pseudovenezuelae.</title>
        <authorList>
            <person name="Ruckert C."/>
            <person name="Winkler A."/>
            <person name="Kalinowski J."/>
            <person name="Kampfer P."/>
            <person name="Glaeser S."/>
        </authorList>
    </citation>
    <scope>NUCLEOTIDE SEQUENCE [LARGE SCALE GENOMIC DNA]</scope>
    <source>
        <strain evidence="1 2">DSM 40212</strain>
    </source>
</reference>
<gene>
    <name evidence="1" type="ORF">AQI94_10080</name>
</gene>
<organism evidence="1 2">
    <name type="scientific">Streptomyces pseudovenezuelae</name>
    <dbReference type="NCBI Taxonomy" id="67350"/>
    <lineage>
        <taxon>Bacteria</taxon>
        <taxon>Bacillati</taxon>
        <taxon>Actinomycetota</taxon>
        <taxon>Actinomycetes</taxon>
        <taxon>Kitasatosporales</taxon>
        <taxon>Streptomycetaceae</taxon>
        <taxon>Streptomyces</taxon>
        <taxon>Streptomyces aurantiacus group</taxon>
    </lineage>
</organism>
<sequence>MPHSLKDKQVRSDVQSGAIQPVQLGERANHLSRCPFQCLHPTLLLACRSKDEVYSLLTDLSIDPASVGPGAIGP</sequence>
<protein>
    <submittedName>
        <fullName evidence="1">Uncharacterized protein</fullName>
    </submittedName>
</protein>
<evidence type="ECO:0000313" key="1">
    <source>
        <dbReference type="EMBL" id="KUM88888.1"/>
    </source>
</evidence>
<comment type="caution">
    <text evidence="1">The sequence shown here is derived from an EMBL/GenBank/DDBJ whole genome shotgun (WGS) entry which is preliminary data.</text>
</comment>
<dbReference type="AlphaFoldDB" id="A0A101N982"/>